<protein>
    <recommendedName>
        <fullName evidence="2">Rhodopsin domain-containing protein</fullName>
    </recommendedName>
</protein>
<keyword evidence="1" id="KW-0812">Transmembrane</keyword>
<feature type="transmembrane region" description="Helical" evidence="1">
    <location>
        <begin position="51"/>
        <end position="76"/>
    </location>
</feature>
<dbReference type="Pfam" id="PF20684">
    <property type="entry name" value="Fung_rhodopsin"/>
    <property type="match status" value="1"/>
</dbReference>
<keyword evidence="1" id="KW-1133">Transmembrane helix</keyword>
<proteinExistence type="predicted"/>
<feature type="domain" description="Rhodopsin" evidence="2">
    <location>
        <begin position="35"/>
        <end position="272"/>
    </location>
</feature>
<name>A0A9N9Q5G0_9HELO</name>
<feature type="transmembrane region" description="Helical" evidence="1">
    <location>
        <begin position="96"/>
        <end position="117"/>
    </location>
</feature>
<evidence type="ECO:0000259" key="2">
    <source>
        <dbReference type="Pfam" id="PF20684"/>
    </source>
</evidence>
<reference evidence="3" key="1">
    <citation type="submission" date="2021-07" db="EMBL/GenBank/DDBJ databases">
        <authorList>
            <person name="Durling M."/>
        </authorList>
    </citation>
    <scope>NUCLEOTIDE SEQUENCE</scope>
</reference>
<feature type="transmembrane region" description="Helical" evidence="1">
    <location>
        <begin position="209"/>
        <end position="232"/>
    </location>
</feature>
<dbReference type="PANTHER" id="PTHR38794:SF1">
    <property type="entry name" value="INTEGRAL MEMBRANE PROTEIN"/>
    <property type="match status" value="1"/>
</dbReference>
<accession>A0A9N9Q5G0</accession>
<dbReference type="Proteomes" id="UP000701801">
    <property type="component" value="Unassembled WGS sequence"/>
</dbReference>
<gene>
    <name evidence="3" type="ORF">HYALB_00013596</name>
</gene>
<organism evidence="3 4">
    <name type="scientific">Hymenoscyphus albidus</name>
    <dbReference type="NCBI Taxonomy" id="595503"/>
    <lineage>
        <taxon>Eukaryota</taxon>
        <taxon>Fungi</taxon>
        <taxon>Dikarya</taxon>
        <taxon>Ascomycota</taxon>
        <taxon>Pezizomycotina</taxon>
        <taxon>Leotiomycetes</taxon>
        <taxon>Helotiales</taxon>
        <taxon>Helotiaceae</taxon>
        <taxon>Hymenoscyphus</taxon>
    </lineage>
</organism>
<evidence type="ECO:0000256" key="1">
    <source>
        <dbReference type="SAM" id="Phobius"/>
    </source>
</evidence>
<dbReference type="OrthoDB" id="3918601at2759"/>
<dbReference type="AlphaFoldDB" id="A0A9N9Q5G0"/>
<feature type="transmembrane region" description="Helical" evidence="1">
    <location>
        <begin position="244"/>
        <end position="267"/>
    </location>
</feature>
<feature type="transmembrane region" description="Helical" evidence="1">
    <location>
        <begin position="20"/>
        <end position="39"/>
    </location>
</feature>
<sequence>MNDDRQLIITDTNKSPLVQIIVWILLSTSVLTVLVRIATKTLYVRKIGADDILILVAVTLAIGQSTAVLISTNNGFGQQSNTLHDSQIEALTKSQYAGNILDTAVLSLIKLSVLSFIKSLTAVRLHRHLATGLQVVITIWAVSAEFAIAFLCGVPAPWNYFHRPSSCLDHRLIFWTYHGAMNIVTETGQILLILGIISHLHVPRKRRINLCLIFGARIFVIAMIVTQLVFLHQASSSEDLAFDLWPYVTCTQGVQCVSFFTACIPYLKPFLKSLESGLLRVDDLHGFGTTAGVGRVGGSTKRSKGKFSLTVEEPVPNSTLELDALRTSQLQPYPRITAAREENPSWDRRSQTSQSRIIMERRSWEVSVGTIGA</sequence>
<feature type="transmembrane region" description="Helical" evidence="1">
    <location>
        <begin position="176"/>
        <end position="197"/>
    </location>
</feature>
<keyword evidence="4" id="KW-1185">Reference proteome</keyword>
<keyword evidence="1" id="KW-0472">Membrane</keyword>
<comment type="caution">
    <text evidence="3">The sequence shown here is derived from an EMBL/GenBank/DDBJ whole genome shotgun (WGS) entry which is preliminary data.</text>
</comment>
<evidence type="ECO:0000313" key="4">
    <source>
        <dbReference type="Proteomes" id="UP000701801"/>
    </source>
</evidence>
<dbReference type="InterPro" id="IPR049326">
    <property type="entry name" value="Rhodopsin_dom_fungi"/>
</dbReference>
<dbReference type="PANTHER" id="PTHR38794">
    <property type="entry name" value="INTEGRAL MEMBRANE PROTEIN"/>
    <property type="match status" value="1"/>
</dbReference>
<dbReference type="EMBL" id="CAJVRM010000390">
    <property type="protein sequence ID" value="CAG8980475.1"/>
    <property type="molecule type" value="Genomic_DNA"/>
</dbReference>
<feature type="transmembrane region" description="Helical" evidence="1">
    <location>
        <begin position="129"/>
        <end position="156"/>
    </location>
</feature>
<evidence type="ECO:0000313" key="3">
    <source>
        <dbReference type="EMBL" id="CAG8980475.1"/>
    </source>
</evidence>